<dbReference type="Gene3D" id="1.25.40.10">
    <property type="entry name" value="Tetratricopeptide repeat domain"/>
    <property type="match status" value="1"/>
</dbReference>
<dbReference type="InterPro" id="IPR011990">
    <property type="entry name" value="TPR-like_helical_dom_sf"/>
</dbReference>
<gene>
    <name evidence="1" type="ORF">GBAR_LOCUS3507</name>
</gene>
<evidence type="ECO:0000313" key="2">
    <source>
        <dbReference type="Proteomes" id="UP001174909"/>
    </source>
</evidence>
<comment type="caution">
    <text evidence="1">The sequence shown here is derived from an EMBL/GenBank/DDBJ whole genome shotgun (WGS) entry which is preliminary data.</text>
</comment>
<keyword evidence="2" id="KW-1185">Reference proteome</keyword>
<reference evidence="1" key="1">
    <citation type="submission" date="2023-03" db="EMBL/GenBank/DDBJ databases">
        <authorList>
            <person name="Steffen K."/>
            <person name="Cardenas P."/>
        </authorList>
    </citation>
    <scope>NUCLEOTIDE SEQUENCE</scope>
</reference>
<dbReference type="Proteomes" id="UP001174909">
    <property type="component" value="Unassembled WGS sequence"/>
</dbReference>
<dbReference type="AlphaFoldDB" id="A0AA35R3K9"/>
<feature type="non-terminal residue" evidence="1">
    <location>
        <position position="52"/>
    </location>
</feature>
<organism evidence="1 2">
    <name type="scientific">Geodia barretti</name>
    <name type="common">Barrett's horny sponge</name>
    <dbReference type="NCBI Taxonomy" id="519541"/>
    <lineage>
        <taxon>Eukaryota</taxon>
        <taxon>Metazoa</taxon>
        <taxon>Porifera</taxon>
        <taxon>Demospongiae</taxon>
        <taxon>Heteroscleromorpha</taxon>
        <taxon>Tetractinellida</taxon>
        <taxon>Astrophorina</taxon>
        <taxon>Geodiidae</taxon>
        <taxon>Geodia</taxon>
    </lineage>
</organism>
<dbReference type="EMBL" id="CASHTH010000498">
    <property type="protein sequence ID" value="CAI8002911.1"/>
    <property type="molecule type" value="Genomic_DNA"/>
</dbReference>
<accession>A0AA35R3K9</accession>
<evidence type="ECO:0008006" key="3">
    <source>
        <dbReference type="Google" id="ProtNLM"/>
    </source>
</evidence>
<evidence type="ECO:0000313" key="1">
    <source>
        <dbReference type="EMBL" id="CAI8002911.1"/>
    </source>
</evidence>
<sequence>MLLAKVRPSTVVFNNLISGLSRSGHAHRAFKYFNDVGYSFTSFYLDSTCRQQ</sequence>
<name>A0AA35R3K9_GEOBA</name>
<proteinExistence type="predicted"/>
<protein>
    <recommendedName>
        <fullName evidence="3">Pentatricopeptide repeat-containing protein</fullName>
    </recommendedName>
</protein>